<feature type="signal peptide" evidence="2">
    <location>
        <begin position="1"/>
        <end position="23"/>
    </location>
</feature>
<feature type="chain" id="PRO_5043385233" evidence="2">
    <location>
        <begin position="24"/>
        <end position="1651"/>
    </location>
</feature>
<evidence type="ECO:0000313" key="4">
    <source>
        <dbReference type="EMBL" id="KAK9723459.1"/>
    </source>
</evidence>
<feature type="compositionally biased region" description="Polar residues" evidence="1">
    <location>
        <begin position="269"/>
        <end position="280"/>
    </location>
</feature>
<feature type="domain" description="Apple" evidence="3">
    <location>
        <begin position="552"/>
        <end position="649"/>
    </location>
</feature>
<gene>
    <name evidence="4" type="ORF">QE152_g19241</name>
</gene>
<evidence type="ECO:0000259" key="3">
    <source>
        <dbReference type="PROSITE" id="PS50948"/>
    </source>
</evidence>
<feature type="compositionally biased region" description="Basic residues" evidence="1">
    <location>
        <begin position="152"/>
        <end position="164"/>
    </location>
</feature>
<feature type="region of interest" description="Disordered" evidence="1">
    <location>
        <begin position="644"/>
        <end position="679"/>
    </location>
</feature>
<dbReference type="CDD" id="cd01099">
    <property type="entry name" value="PAN_AP_HGF"/>
    <property type="match status" value="3"/>
</dbReference>
<protein>
    <submittedName>
        <fullName evidence="4">PAN domain</fullName>
    </submittedName>
</protein>
<feature type="domain" description="Apple" evidence="3">
    <location>
        <begin position="37"/>
        <end position="123"/>
    </location>
</feature>
<proteinExistence type="predicted"/>
<feature type="domain" description="Apple" evidence="3">
    <location>
        <begin position="1052"/>
        <end position="1139"/>
    </location>
</feature>
<keyword evidence="5" id="KW-1185">Reference proteome</keyword>
<accession>A0AAW1KTZ8</accession>
<evidence type="ECO:0000256" key="1">
    <source>
        <dbReference type="SAM" id="MobiDB-lite"/>
    </source>
</evidence>
<feature type="region of interest" description="Disordered" evidence="1">
    <location>
        <begin position="1427"/>
        <end position="1461"/>
    </location>
</feature>
<feature type="compositionally biased region" description="Basic and acidic residues" evidence="1">
    <location>
        <begin position="248"/>
        <end position="258"/>
    </location>
</feature>
<dbReference type="PROSITE" id="PS50948">
    <property type="entry name" value="PAN"/>
    <property type="match status" value="4"/>
</dbReference>
<feature type="domain" description="Apple" evidence="3">
    <location>
        <begin position="949"/>
        <end position="1035"/>
    </location>
</feature>
<dbReference type="Gene3D" id="3.50.4.10">
    <property type="entry name" value="Hepatocyte Growth Factor"/>
    <property type="match status" value="3"/>
</dbReference>
<dbReference type="EMBL" id="JASPKY010000180">
    <property type="protein sequence ID" value="KAK9723459.1"/>
    <property type="molecule type" value="Genomic_DNA"/>
</dbReference>
<dbReference type="InterPro" id="IPR052774">
    <property type="entry name" value="Celegans_DevNeuronal_Protein"/>
</dbReference>
<feature type="compositionally biased region" description="Polar residues" evidence="1">
    <location>
        <begin position="318"/>
        <end position="337"/>
    </location>
</feature>
<evidence type="ECO:0000313" key="5">
    <source>
        <dbReference type="Proteomes" id="UP001458880"/>
    </source>
</evidence>
<feature type="compositionally biased region" description="Basic and acidic residues" evidence="1">
    <location>
        <begin position="215"/>
        <end position="224"/>
    </location>
</feature>
<feature type="compositionally biased region" description="Basic and acidic residues" evidence="1">
    <location>
        <begin position="644"/>
        <end position="653"/>
    </location>
</feature>
<sequence>MLNEGRASVIILFLLTAASVVLCITIDNQLQVIRNDCYERLAIGKRLEEKDVYRKTVSKTVHDCQMECTQDDDKCRSFSFGIGVKGNASCQLSSLVVQETVDLKPIGTIDDTDFDLYIKKLGCKLVIDMSSDSPEYVNDEVPLPDNLPSTKPRPRPSYYKKHHGSFQYGSEQQSYNSESHWSMKKMYKGSHPVNYDDRAVSYNRYDKPGGYSYDKPGDYSDDKPSGYAYDKPAADYSHNKPGGYSYEKPGDHSYDKPNKYGYQEDEPNSYDNSDKFSFTNPYDDIEGPTYYKPSNNYNPSEKDKYKPAGSNYGHDKQPSSNYGSKPSSGYDTNNNKPNFDYVNEPTSSGYGPPTPIKKPSYSTNPKPPIKPSGVNNQYGGVSNDDPYNPNRPSYPDPDNPNYESPRPIKPAFGEGGGYGEIKPYKPPKPINSDGYHYQKPSNTYGKPTEFDGLGSYHYSKPERPSYGGDVKPVSELDSDMYEYPKRPTYPSAYGLYGNFRPSNVGNPYENEYNGVPGMYGPKYPYQRPIVESHVDEYGHLVTSVITEIGKVCFRRALAGKKVDRMYVRTYGIDCERVELCQELCAEEKRYICEGFNYRLDLSGHGRGYYLSGHGRGYCELLDVPYIRLDLRRDVIPDPEYDYYEKDRNCKEQRPPPYRPSGGDRLPGPPRPVPLNEWQSGSYYDRHSSLDRFRDRYDERATFDRGGPGYDHDLRPPLPNGPYNRRSDYFEESHSSRNKYEDHYNNYDYSYHYPIPPSSFEKDYDYKSYQPNLPPRDSHDYTNNWIKTKYHVKPYYNKAIDDQAYYNKWGIYAGNYGDFGRGYNSYGYIDSSNDFKGIRYNIPAPSPPKNWGEYGGTYGTGANGYYNYQTKDYWELNKVNGHKSISNSNYNPPLEPPKPSLEYLPPTAPPSSGYLPAFSPDTGYNYGKPELPTGDVGYPARPTFTFVNECSLRSATGYRLYKSIVKKIITSPTIYDCEYACFKEKDFICTSYAFRYVSGADIPPNNCYLSNKSYKELDYYTDLEQDRNFDIYTMNNRDTCNGGTSHHRDSSECFLHVRSGQRLNDNCVKDLFTVKSIVDCELACLKSERFICRTFSFRYGSPIIGGIIDNCQLSDIPYHELDPRQDFIFDPGFIIYERASFGYGCELNQLPNVQKPKPSTVSLSDEICYVGFGWPAKLSPQAIKRALRVVTEAECKAECTKARMETPFCCMTFSYKAIGVKDEANCLLSDIFQRDLLVNIDYIRDANYWLFSWDNTNPQCNFPAYYDQRLPFNGHHDNYPGSLTWRIYSVGGWPCKRGSYCKQSELGFWFCELEGGSPSAWDYCCRPKHQCGYSEGFPYQWCYVGASSTQWRKCNDKYYPYLPQENHIPPKFKPTFAPHIPSVPLVPDYGTKPPAHAPPTYIPPPTIHVEPPKKTYLPPAINQPRPWITTGKPYQGGLQTLPSRPGFRPDRPQATPPPYKPKPSLDEYEEQFDDFFLDPPKPGGFGQARHWPVSYLHKEMPPNASTPLSQKYQKMRTEYESPKPRLEAIENLIEVIKSNDLNNIKYEISNTSDRTDDVLHVQIPLPNTFPENIDQMKENTKLISKPIDILPSTQSFEKVTMIERDSNDKNHNTAQKNAKERNHLSRSIYRRGSIEKTNVTDYGRPVKFLRNI</sequence>
<feature type="region of interest" description="Disordered" evidence="1">
    <location>
        <begin position="700"/>
        <end position="735"/>
    </location>
</feature>
<keyword evidence="2" id="KW-0732">Signal</keyword>
<feature type="region of interest" description="Disordered" evidence="1">
    <location>
        <begin position="134"/>
        <end position="171"/>
    </location>
</feature>
<dbReference type="GO" id="GO:0009653">
    <property type="term" value="P:anatomical structure morphogenesis"/>
    <property type="evidence" value="ECO:0007669"/>
    <property type="project" value="TreeGrafter"/>
</dbReference>
<dbReference type="InterPro" id="IPR003609">
    <property type="entry name" value="Pan_app"/>
</dbReference>
<reference evidence="4 5" key="1">
    <citation type="journal article" date="2024" name="BMC Genomics">
        <title>De novo assembly and annotation of Popillia japonica's genome with initial clues to its potential as an invasive pest.</title>
        <authorList>
            <person name="Cucini C."/>
            <person name="Boschi S."/>
            <person name="Funari R."/>
            <person name="Cardaioli E."/>
            <person name="Iannotti N."/>
            <person name="Marturano G."/>
            <person name="Paoli F."/>
            <person name="Bruttini M."/>
            <person name="Carapelli A."/>
            <person name="Frati F."/>
            <person name="Nardi F."/>
        </authorList>
    </citation>
    <scope>NUCLEOTIDE SEQUENCE [LARGE SCALE GENOMIC DNA]</scope>
    <source>
        <strain evidence="4">DMR45628</strain>
    </source>
</reference>
<comment type="caution">
    <text evidence="4">The sequence shown here is derived from an EMBL/GenBank/DDBJ whole genome shotgun (WGS) entry which is preliminary data.</text>
</comment>
<dbReference type="PANTHER" id="PTHR47327">
    <property type="entry name" value="FI18240P1-RELATED"/>
    <property type="match status" value="1"/>
</dbReference>
<name>A0AAW1KTZ8_POPJA</name>
<organism evidence="4 5">
    <name type="scientific">Popillia japonica</name>
    <name type="common">Japanese beetle</name>
    <dbReference type="NCBI Taxonomy" id="7064"/>
    <lineage>
        <taxon>Eukaryota</taxon>
        <taxon>Metazoa</taxon>
        <taxon>Ecdysozoa</taxon>
        <taxon>Arthropoda</taxon>
        <taxon>Hexapoda</taxon>
        <taxon>Insecta</taxon>
        <taxon>Pterygota</taxon>
        <taxon>Neoptera</taxon>
        <taxon>Endopterygota</taxon>
        <taxon>Coleoptera</taxon>
        <taxon>Polyphaga</taxon>
        <taxon>Scarabaeiformia</taxon>
        <taxon>Scarabaeidae</taxon>
        <taxon>Rutelinae</taxon>
        <taxon>Popillia</taxon>
    </lineage>
</organism>
<dbReference type="PANTHER" id="PTHR47327:SF13">
    <property type="entry name" value="APPLE DOMAIN-CONTAINING PROTEIN"/>
    <property type="match status" value="1"/>
</dbReference>
<evidence type="ECO:0000256" key="2">
    <source>
        <dbReference type="SAM" id="SignalP"/>
    </source>
</evidence>
<dbReference type="SUPFAM" id="SSF57414">
    <property type="entry name" value="Hairpin loop containing domain-like"/>
    <property type="match status" value="2"/>
</dbReference>
<dbReference type="Proteomes" id="UP001458880">
    <property type="component" value="Unassembled WGS sequence"/>
</dbReference>
<feature type="region of interest" description="Disordered" evidence="1">
    <location>
        <begin position="205"/>
        <end position="446"/>
    </location>
</feature>
<dbReference type="SMART" id="SM00473">
    <property type="entry name" value="PAN_AP"/>
    <property type="match status" value="3"/>
</dbReference>
<feature type="compositionally biased region" description="Basic and acidic residues" evidence="1">
    <location>
        <begin position="724"/>
        <end position="735"/>
    </location>
</feature>